<evidence type="ECO:0000313" key="12">
    <source>
        <dbReference type="Proteomes" id="UP000070516"/>
    </source>
</evidence>
<keyword evidence="3 9" id="KW-0813">Transport</keyword>
<evidence type="ECO:0000256" key="8">
    <source>
        <dbReference type="ARBA" id="ARBA00023136"/>
    </source>
</evidence>
<dbReference type="EMBL" id="CP014546">
    <property type="protein sequence ID" value="AMN80186.1"/>
    <property type="molecule type" value="Genomic_DNA"/>
</dbReference>
<sequence>MTGSDWLTLLHAAWTTIWISGISILLGVVLGLVVAMLRAAKIPLLSPLLALYVSLIRATPMVTLVLFLFVIAPSIGWEIDPRIVAIGAMTLNTTAFNAEIWRGALNSFSREQVEAAKAAGMTTGLTLRRIMLPQMMTTSLPGLVNEMSLLVKSSPAIAMIGIVDLTRVTNRIAAVTYDPLPPILAAGVFYILIIGALVRFQRIADARAKRLAM</sequence>
<dbReference type="PANTHER" id="PTHR30614">
    <property type="entry name" value="MEMBRANE COMPONENT OF AMINO ACID ABC TRANSPORTER"/>
    <property type="match status" value="1"/>
</dbReference>
<proteinExistence type="inferred from homology"/>
<dbReference type="RefSeq" id="WP_061436245.1">
    <property type="nucleotide sequence ID" value="NZ_CP014546.1"/>
</dbReference>
<dbReference type="PANTHER" id="PTHR30614:SF0">
    <property type="entry name" value="L-CYSTINE TRANSPORT SYSTEM PERMEASE PROTEIN TCYL"/>
    <property type="match status" value="1"/>
</dbReference>
<keyword evidence="7 9" id="KW-1133">Transmembrane helix</keyword>
<feature type="transmembrane region" description="Helical" evidence="9">
    <location>
        <begin position="12"/>
        <end position="37"/>
    </location>
</feature>
<dbReference type="NCBIfam" id="TIGR01726">
    <property type="entry name" value="HEQRo_perm_3TM"/>
    <property type="match status" value="1"/>
</dbReference>
<dbReference type="Gene3D" id="1.10.3720.10">
    <property type="entry name" value="MetI-like"/>
    <property type="match status" value="1"/>
</dbReference>
<dbReference type="Proteomes" id="UP000070516">
    <property type="component" value="Chromosome"/>
</dbReference>
<evidence type="ECO:0000256" key="6">
    <source>
        <dbReference type="ARBA" id="ARBA00022970"/>
    </source>
</evidence>
<dbReference type="InterPro" id="IPR035906">
    <property type="entry name" value="MetI-like_sf"/>
</dbReference>
<evidence type="ECO:0000256" key="9">
    <source>
        <dbReference type="RuleBase" id="RU363032"/>
    </source>
</evidence>
<keyword evidence="4" id="KW-1003">Cell membrane</keyword>
<organism evidence="11 12">
    <name type="scientific">Pseudomonas azotoformans</name>
    <dbReference type="NCBI Taxonomy" id="47878"/>
    <lineage>
        <taxon>Bacteria</taxon>
        <taxon>Pseudomonadati</taxon>
        <taxon>Pseudomonadota</taxon>
        <taxon>Gammaproteobacteria</taxon>
        <taxon>Pseudomonadales</taxon>
        <taxon>Pseudomonadaceae</taxon>
        <taxon>Pseudomonas</taxon>
    </lineage>
</organism>
<dbReference type="PROSITE" id="PS50928">
    <property type="entry name" value="ABC_TM1"/>
    <property type="match status" value="1"/>
</dbReference>
<feature type="transmembrane region" description="Helical" evidence="9">
    <location>
        <begin position="180"/>
        <end position="200"/>
    </location>
</feature>
<dbReference type="Pfam" id="PF00528">
    <property type="entry name" value="BPD_transp_1"/>
    <property type="match status" value="1"/>
</dbReference>
<evidence type="ECO:0000256" key="1">
    <source>
        <dbReference type="ARBA" id="ARBA00004429"/>
    </source>
</evidence>
<gene>
    <name evidence="11" type="ORF">AYR47_18550</name>
</gene>
<comment type="subcellular location">
    <subcellularLocation>
        <location evidence="1">Cell inner membrane</location>
        <topology evidence="1">Multi-pass membrane protein</topology>
    </subcellularLocation>
    <subcellularLocation>
        <location evidence="9">Cell membrane</location>
        <topology evidence="9">Multi-pass membrane protein</topology>
    </subcellularLocation>
</comment>
<evidence type="ECO:0000256" key="5">
    <source>
        <dbReference type="ARBA" id="ARBA00022692"/>
    </source>
</evidence>
<accession>A0A127I0A8</accession>
<evidence type="ECO:0000259" key="10">
    <source>
        <dbReference type="PROSITE" id="PS50928"/>
    </source>
</evidence>
<keyword evidence="8 9" id="KW-0472">Membrane</keyword>
<evidence type="ECO:0000313" key="11">
    <source>
        <dbReference type="EMBL" id="AMN80186.1"/>
    </source>
</evidence>
<name>A0A127I0A8_PSEAZ</name>
<keyword evidence="5 9" id="KW-0812">Transmembrane</keyword>
<evidence type="ECO:0000256" key="3">
    <source>
        <dbReference type="ARBA" id="ARBA00022448"/>
    </source>
</evidence>
<dbReference type="GO" id="GO:0015184">
    <property type="term" value="F:L-cystine transmembrane transporter activity"/>
    <property type="evidence" value="ECO:0007669"/>
    <property type="project" value="TreeGrafter"/>
</dbReference>
<evidence type="ECO:0000256" key="7">
    <source>
        <dbReference type="ARBA" id="ARBA00022989"/>
    </source>
</evidence>
<keyword evidence="6" id="KW-0029">Amino-acid transport</keyword>
<dbReference type="InterPro" id="IPR010065">
    <property type="entry name" value="AA_ABC_transptr_permease_3TM"/>
</dbReference>
<evidence type="ECO:0000256" key="2">
    <source>
        <dbReference type="ARBA" id="ARBA00010072"/>
    </source>
</evidence>
<dbReference type="AlphaFoldDB" id="A0A127I0A8"/>
<dbReference type="InterPro" id="IPR000515">
    <property type="entry name" value="MetI-like"/>
</dbReference>
<dbReference type="GO" id="GO:0043190">
    <property type="term" value="C:ATP-binding cassette (ABC) transporter complex"/>
    <property type="evidence" value="ECO:0007669"/>
    <property type="project" value="InterPro"/>
</dbReference>
<evidence type="ECO:0000256" key="4">
    <source>
        <dbReference type="ARBA" id="ARBA00022475"/>
    </source>
</evidence>
<protein>
    <submittedName>
        <fullName evidence="11">ABC transporter permease</fullName>
    </submittedName>
</protein>
<feature type="domain" description="ABC transmembrane type-1" evidence="10">
    <location>
        <begin position="13"/>
        <end position="201"/>
    </location>
</feature>
<dbReference type="SUPFAM" id="SSF161098">
    <property type="entry name" value="MetI-like"/>
    <property type="match status" value="1"/>
</dbReference>
<feature type="transmembrane region" description="Helical" evidence="9">
    <location>
        <begin position="49"/>
        <end position="72"/>
    </location>
</feature>
<comment type="similarity">
    <text evidence="2">Belongs to the binding-protein-dependent transport system permease family. HisMQ subfamily.</text>
</comment>
<dbReference type="KEGG" id="pazo:AYR47_18550"/>
<reference evidence="11 12" key="1">
    <citation type="submission" date="2016-02" db="EMBL/GenBank/DDBJ databases">
        <title>Complete genome sequence of Pseudomonas azotoformans S4.</title>
        <authorList>
            <person name="Fang Y."/>
            <person name="Wu L."/>
            <person name="Feng G."/>
        </authorList>
    </citation>
    <scope>NUCLEOTIDE SEQUENCE [LARGE SCALE GENOMIC DNA]</scope>
    <source>
        <strain evidence="11 12">S4</strain>
    </source>
</reference>
<dbReference type="CDD" id="cd06261">
    <property type="entry name" value="TM_PBP2"/>
    <property type="match status" value="1"/>
</dbReference>
<dbReference type="InterPro" id="IPR043429">
    <property type="entry name" value="ArtM/GltK/GlnP/TcyL/YhdX-like"/>
</dbReference>